<accession>A0A9P5U1Z9</accession>
<dbReference type="SUPFAM" id="SSF56112">
    <property type="entry name" value="Protein kinase-like (PK-like)"/>
    <property type="match status" value="1"/>
</dbReference>
<organism evidence="2 3">
    <name type="scientific">Rhodocollybia butyracea</name>
    <dbReference type="NCBI Taxonomy" id="206335"/>
    <lineage>
        <taxon>Eukaryota</taxon>
        <taxon>Fungi</taxon>
        <taxon>Dikarya</taxon>
        <taxon>Basidiomycota</taxon>
        <taxon>Agaricomycotina</taxon>
        <taxon>Agaricomycetes</taxon>
        <taxon>Agaricomycetidae</taxon>
        <taxon>Agaricales</taxon>
        <taxon>Marasmiineae</taxon>
        <taxon>Omphalotaceae</taxon>
        <taxon>Rhodocollybia</taxon>
    </lineage>
</organism>
<dbReference type="Gene3D" id="1.10.510.10">
    <property type="entry name" value="Transferase(Phosphotransferase) domain 1"/>
    <property type="match status" value="1"/>
</dbReference>
<dbReference type="InterPro" id="IPR000719">
    <property type="entry name" value="Prot_kinase_dom"/>
</dbReference>
<dbReference type="PROSITE" id="PS00109">
    <property type="entry name" value="PROTEIN_KINASE_TYR"/>
    <property type="match status" value="1"/>
</dbReference>
<dbReference type="Proteomes" id="UP000772434">
    <property type="component" value="Unassembled WGS sequence"/>
</dbReference>
<dbReference type="InterPro" id="IPR051681">
    <property type="entry name" value="Ser/Thr_Kinases-Pseudokinases"/>
</dbReference>
<dbReference type="InterPro" id="IPR011009">
    <property type="entry name" value="Kinase-like_dom_sf"/>
</dbReference>
<feature type="domain" description="Protein kinase" evidence="1">
    <location>
        <begin position="1"/>
        <end position="243"/>
    </location>
</feature>
<keyword evidence="2" id="KW-0418">Kinase</keyword>
<name>A0A9P5U1Z9_9AGAR</name>
<keyword evidence="2" id="KW-0808">Transferase</keyword>
<reference evidence="2" key="1">
    <citation type="submission" date="2020-11" db="EMBL/GenBank/DDBJ databases">
        <authorList>
            <consortium name="DOE Joint Genome Institute"/>
            <person name="Ahrendt S."/>
            <person name="Riley R."/>
            <person name="Andreopoulos W."/>
            <person name="Labutti K."/>
            <person name="Pangilinan J."/>
            <person name="Ruiz-Duenas F.J."/>
            <person name="Barrasa J.M."/>
            <person name="Sanchez-Garcia M."/>
            <person name="Camarero S."/>
            <person name="Miyauchi S."/>
            <person name="Serrano A."/>
            <person name="Linde D."/>
            <person name="Babiker R."/>
            <person name="Drula E."/>
            <person name="Ayuso-Fernandez I."/>
            <person name="Pacheco R."/>
            <person name="Padilla G."/>
            <person name="Ferreira P."/>
            <person name="Barriuso J."/>
            <person name="Kellner H."/>
            <person name="Castanera R."/>
            <person name="Alfaro M."/>
            <person name="Ramirez L."/>
            <person name="Pisabarro A.G."/>
            <person name="Kuo A."/>
            <person name="Tritt A."/>
            <person name="Lipzen A."/>
            <person name="He G."/>
            <person name="Yan M."/>
            <person name="Ng V."/>
            <person name="Cullen D."/>
            <person name="Martin F."/>
            <person name="Rosso M.-N."/>
            <person name="Henrissat B."/>
            <person name="Hibbett D."/>
            <person name="Martinez A.T."/>
            <person name="Grigoriev I.V."/>
        </authorList>
    </citation>
    <scope>NUCLEOTIDE SEQUENCE</scope>
    <source>
        <strain evidence="2">AH 40177</strain>
    </source>
</reference>
<dbReference type="InterPro" id="IPR008266">
    <property type="entry name" value="Tyr_kinase_AS"/>
</dbReference>
<dbReference type="EMBL" id="JADNRY010000181">
    <property type="protein sequence ID" value="KAF9062118.1"/>
    <property type="molecule type" value="Genomic_DNA"/>
</dbReference>
<dbReference type="AlphaFoldDB" id="A0A9P5U1Z9"/>
<protein>
    <submittedName>
        <fullName evidence="2">Kinase-like protein</fullName>
    </submittedName>
</protein>
<evidence type="ECO:0000313" key="2">
    <source>
        <dbReference type="EMBL" id="KAF9062118.1"/>
    </source>
</evidence>
<dbReference type="PIRSF" id="PIRSF000654">
    <property type="entry name" value="Integrin-linked_kinase"/>
    <property type="match status" value="1"/>
</dbReference>
<dbReference type="Pfam" id="PF07714">
    <property type="entry name" value="PK_Tyr_Ser-Thr"/>
    <property type="match status" value="1"/>
</dbReference>
<dbReference type="GO" id="GO:0004674">
    <property type="term" value="F:protein serine/threonine kinase activity"/>
    <property type="evidence" value="ECO:0007669"/>
    <property type="project" value="TreeGrafter"/>
</dbReference>
<dbReference type="InterPro" id="IPR001245">
    <property type="entry name" value="Ser-Thr/Tyr_kinase_cat_dom"/>
</dbReference>
<comment type="caution">
    <text evidence="2">The sequence shown here is derived from an EMBL/GenBank/DDBJ whole genome shotgun (WGS) entry which is preliminary data.</text>
</comment>
<sequence>MEPDETTRSRIRKQFLHEALVWRQLKHPNVLPLLGVSTDVFLPSESFCLISPWMSNGDIVAYLKKKPDHSVFLALSEIASGLYYLHSRDPPIIHGDIRGGNILVDDNSHCCLADFGLALVATESQPWSVASSTGNSGKGATRWMAPECLNPKPASLSNTSRDVYALGCTIVEILTQKMPFPEYKDLAVIFRVLEGERPPRPDSNWCTEILWSLTTRCWAQRSEDRPSIKEVYADLKDLDLNYLLTTYRNK</sequence>
<dbReference type="PANTHER" id="PTHR44329">
    <property type="entry name" value="SERINE/THREONINE-PROTEIN KINASE TNNI3K-RELATED"/>
    <property type="match status" value="1"/>
</dbReference>
<proteinExistence type="predicted"/>
<dbReference type="GO" id="GO:0005524">
    <property type="term" value="F:ATP binding"/>
    <property type="evidence" value="ECO:0007669"/>
    <property type="project" value="InterPro"/>
</dbReference>
<keyword evidence="3" id="KW-1185">Reference proteome</keyword>
<evidence type="ECO:0000313" key="3">
    <source>
        <dbReference type="Proteomes" id="UP000772434"/>
    </source>
</evidence>
<gene>
    <name evidence="2" type="ORF">BDP27DRAFT_304799</name>
</gene>
<dbReference type="PRINTS" id="PR00109">
    <property type="entry name" value="TYRKINASE"/>
</dbReference>
<evidence type="ECO:0000259" key="1">
    <source>
        <dbReference type="PROSITE" id="PS50011"/>
    </source>
</evidence>
<dbReference type="PROSITE" id="PS50011">
    <property type="entry name" value="PROTEIN_KINASE_DOM"/>
    <property type="match status" value="1"/>
</dbReference>
<dbReference type="OrthoDB" id="346907at2759"/>